<sequence length="242" mass="27996">MLRLRQISTCVYAWILMATLADTSYRDYVLQKYFNKLVPPVRYFRLPDHYFALRNPFDVNGTQYRFNLTDGKLRVKTPSFKIFDGKACKISFSPTKTVQCIFPIDGSTGNYIGKLSYGRHVVQTFQVKLTAEAYTYANSGWNNPIDISVYMETKKSSGKARLVATSIFVTDFIVKIIAEPDFRNFTVFHGNSTIISKVWDGFWDYAYRRGRPDMKKVAKNSYAKYLGYKAKIPITESSFWKL</sequence>
<proteinExistence type="predicted"/>
<evidence type="ECO:0000313" key="1">
    <source>
        <dbReference type="EMBL" id="MAA14394.1"/>
    </source>
</evidence>
<name>A0A224YK98_9ACAR</name>
<protein>
    <submittedName>
        <fullName evidence="1">Uncharacterized protein</fullName>
    </submittedName>
</protein>
<dbReference type="EMBL" id="GFPF01003248">
    <property type="protein sequence ID" value="MAA14394.1"/>
    <property type="molecule type" value="Transcribed_RNA"/>
</dbReference>
<dbReference type="AlphaFoldDB" id="A0A224YK98"/>
<accession>A0A224YK98</accession>
<reference evidence="1" key="1">
    <citation type="journal article" date="2017" name="Parasit. Vectors">
        <title>Sialotranscriptomics of Rhipicephalus zambeziensis reveals intricate expression profiles of secretory proteins and suggests tight temporal transcriptional regulation during blood-feeding.</title>
        <authorList>
            <person name="de Castro M.H."/>
            <person name="de Klerk D."/>
            <person name="Pienaar R."/>
            <person name="Rees D.J.G."/>
            <person name="Mans B.J."/>
        </authorList>
    </citation>
    <scope>NUCLEOTIDE SEQUENCE</scope>
    <source>
        <tissue evidence="1">Salivary glands</tissue>
    </source>
</reference>
<organism evidence="1">
    <name type="scientific">Rhipicephalus zambeziensis</name>
    <dbReference type="NCBI Taxonomy" id="60191"/>
    <lineage>
        <taxon>Eukaryota</taxon>
        <taxon>Metazoa</taxon>
        <taxon>Ecdysozoa</taxon>
        <taxon>Arthropoda</taxon>
        <taxon>Chelicerata</taxon>
        <taxon>Arachnida</taxon>
        <taxon>Acari</taxon>
        <taxon>Parasitiformes</taxon>
        <taxon>Ixodida</taxon>
        <taxon>Ixodoidea</taxon>
        <taxon>Ixodidae</taxon>
        <taxon>Rhipicephalinae</taxon>
        <taxon>Rhipicephalus</taxon>
        <taxon>Rhipicephalus</taxon>
    </lineage>
</organism>